<proteinExistence type="predicted"/>
<gene>
    <name evidence="1" type="ORF">SAMN05216352_11942</name>
</gene>
<dbReference type="SUPFAM" id="SSF52091">
    <property type="entry name" value="SpoIIaa-like"/>
    <property type="match status" value="1"/>
</dbReference>
<protein>
    <submittedName>
        <fullName evidence="1">SpoIIAA-like</fullName>
    </submittedName>
</protein>
<dbReference type="OrthoDB" id="2389786at2"/>
<name>A0A1G8QE78_9BACI</name>
<dbReference type="EMBL" id="FNDU01000019">
    <property type="protein sequence ID" value="SDJ03001.1"/>
    <property type="molecule type" value="Genomic_DNA"/>
</dbReference>
<evidence type="ECO:0000313" key="1">
    <source>
        <dbReference type="EMBL" id="SDJ03001.1"/>
    </source>
</evidence>
<dbReference type="Proteomes" id="UP000199017">
    <property type="component" value="Unassembled WGS sequence"/>
</dbReference>
<dbReference type="Gene3D" id="3.40.50.10600">
    <property type="entry name" value="SpoIIaa-like domains"/>
    <property type="match status" value="1"/>
</dbReference>
<sequence>MLQQLLVEFEGKTTQEDARALDNHVETHFKDNEPFNVIAVMHDIDGTTLKGVIEGVKFDTKRWNQLNKFAVVSEKKTVETSAELGDLLPGIKSKHFNKDELEEAWNWLKK</sequence>
<evidence type="ECO:0000313" key="2">
    <source>
        <dbReference type="Proteomes" id="UP000199017"/>
    </source>
</evidence>
<dbReference type="AlphaFoldDB" id="A0A1G8QE78"/>
<dbReference type="STRING" id="930129.SAMN05216352_11942"/>
<accession>A0A1G8QE78</accession>
<keyword evidence="2" id="KW-1185">Reference proteome</keyword>
<dbReference type="InterPro" id="IPR021866">
    <property type="entry name" value="SpoIIAA-like"/>
</dbReference>
<dbReference type="InterPro" id="IPR038396">
    <property type="entry name" value="SpoIIAA-like_sf"/>
</dbReference>
<dbReference type="Pfam" id="PF11964">
    <property type="entry name" value="SpoIIAA-like"/>
    <property type="match status" value="1"/>
</dbReference>
<organism evidence="1 2">
    <name type="scientific">Alteribacillus bidgolensis</name>
    <dbReference type="NCBI Taxonomy" id="930129"/>
    <lineage>
        <taxon>Bacteria</taxon>
        <taxon>Bacillati</taxon>
        <taxon>Bacillota</taxon>
        <taxon>Bacilli</taxon>
        <taxon>Bacillales</taxon>
        <taxon>Bacillaceae</taxon>
        <taxon>Alteribacillus</taxon>
    </lineage>
</organism>
<dbReference type="InterPro" id="IPR036513">
    <property type="entry name" value="STAS_dom_sf"/>
</dbReference>
<reference evidence="1 2" key="1">
    <citation type="submission" date="2016-10" db="EMBL/GenBank/DDBJ databases">
        <authorList>
            <person name="de Groot N.N."/>
        </authorList>
    </citation>
    <scope>NUCLEOTIDE SEQUENCE [LARGE SCALE GENOMIC DNA]</scope>
    <source>
        <strain evidence="2">P4B,CCM 7963,CECT 7998,DSM 25260,IBRC-M 10614,KCTC 13821</strain>
    </source>
</reference>